<organism evidence="1 2">
    <name type="scientific">Eumeta variegata</name>
    <name type="common">Bagworm moth</name>
    <name type="synonym">Eumeta japonica</name>
    <dbReference type="NCBI Taxonomy" id="151549"/>
    <lineage>
        <taxon>Eukaryota</taxon>
        <taxon>Metazoa</taxon>
        <taxon>Ecdysozoa</taxon>
        <taxon>Arthropoda</taxon>
        <taxon>Hexapoda</taxon>
        <taxon>Insecta</taxon>
        <taxon>Pterygota</taxon>
        <taxon>Neoptera</taxon>
        <taxon>Endopterygota</taxon>
        <taxon>Lepidoptera</taxon>
        <taxon>Glossata</taxon>
        <taxon>Ditrysia</taxon>
        <taxon>Tineoidea</taxon>
        <taxon>Psychidae</taxon>
        <taxon>Oiketicinae</taxon>
        <taxon>Eumeta</taxon>
    </lineage>
</organism>
<evidence type="ECO:0000313" key="1">
    <source>
        <dbReference type="EMBL" id="GBP54405.1"/>
    </source>
</evidence>
<comment type="caution">
    <text evidence="1">The sequence shown here is derived from an EMBL/GenBank/DDBJ whole genome shotgun (WGS) entry which is preliminary data.</text>
</comment>
<gene>
    <name evidence="1" type="ORF">EVAR_29481_1</name>
</gene>
<reference evidence="1 2" key="1">
    <citation type="journal article" date="2019" name="Commun. Biol.">
        <title>The bagworm genome reveals a unique fibroin gene that provides high tensile strength.</title>
        <authorList>
            <person name="Kono N."/>
            <person name="Nakamura H."/>
            <person name="Ohtoshi R."/>
            <person name="Tomita M."/>
            <person name="Numata K."/>
            <person name="Arakawa K."/>
        </authorList>
    </citation>
    <scope>NUCLEOTIDE SEQUENCE [LARGE SCALE GENOMIC DNA]</scope>
</reference>
<keyword evidence="2" id="KW-1185">Reference proteome</keyword>
<accession>A0A4C1WWG1</accession>
<evidence type="ECO:0000313" key="2">
    <source>
        <dbReference type="Proteomes" id="UP000299102"/>
    </source>
</evidence>
<dbReference type="EMBL" id="BGZK01000646">
    <property type="protein sequence ID" value="GBP54405.1"/>
    <property type="molecule type" value="Genomic_DNA"/>
</dbReference>
<proteinExistence type="predicted"/>
<name>A0A4C1WWG1_EUMVA</name>
<protein>
    <submittedName>
        <fullName evidence="1">Uncharacterized protein</fullName>
    </submittedName>
</protein>
<dbReference type="AlphaFoldDB" id="A0A4C1WWG1"/>
<dbReference type="Proteomes" id="UP000299102">
    <property type="component" value="Unassembled WGS sequence"/>
</dbReference>
<sequence>MRLWDSTPLQWDGKSLKQQLIPVDIDNILKPTRRKIPSTNESRSGVSNFPHRCVQLDPGQPTTCKHADNNFVYRLRAQNNTATHEKNVKLRMDVRRVKATRRTVAQPVAFCAATS</sequence>